<dbReference type="STRING" id="645991.Sgly_0993"/>
<dbReference type="KEGG" id="sgy:Sgly_0993"/>
<dbReference type="HOGENOM" id="CLU_025876_3_0_9"/>
<dbReference type="Pfam" id="PF00148">
    <property type="entry name" value="Oxidored_nitro"/>
    <property type="match status" value="1"/>
</dbReference>
<evidence type="ECO:0000313" key="4">
    <source>
        <dbReference type="Proteomes" id="UP000007488"/>
    </source>
</evidence>
<dbReference type="GO" id="GO:0016163">
    <property type="term" value="F:nitrogenase activity"/>
    <property type="evidence" value="ECO:0007669"/>
    <property type="project" value="InterPro"/>
</dbReference>
<dbReference type="InterPro" id="IPR000510">
    <property type="entry name" value="Nase/OxRdtase_comp1"/>
</dbReference>
<name>F0T2L6_SYNGF</name>
<dbReference type="Proteomes" id="UP000007488">
    <property type="component" value="Chromosome"/>
</dbReference>
<evidence type="ECO:0000313" key="3">
    <source>
        <dbReference type="EMBL" id="ADY55334.1"/>
    </source>
</evidence>
<dbReference type="PROSITE" id="PS00090">
    <property type="entry name" value="NITROGENASE_1_2"/>
    <property type="match status" value="1"/>
</dbReference>
<dbReference type="OrthoDB" id="9767044at2"/>
<sequence>MTVNLKEPAVELRELRLKTITGYEGDAVDLNSRDDFRNRERSFTQCGSCGADQVMNLLTQIQDAAVVEHGPAGCAGDISFRNGTFRTGNKRMGYAVHNVKYINTNLDENDTIFGGEAKLVRAVREAYRRFQPRAIFVTTTCASAIIGDDVPGICDDLEEELGIPVVATLCEGFRTNIWATGFDSANHSILRKIVKPARQKQADLINVISFQHRFVYESVFRQMGLRPNHIVPLSTIEQLERISEAAATVQYCQTLGTYLAAGLEQHFGVPEVKAAAPFGLRASDELLREIGRIFHKEAEAEQVIRSEREKIAEDLAYLRGRLSGKTAFIAAGGPLAYSILALVKDLGMEVVGTCVWHHDQVYDNRHEKLNFLNFATEHYGNFPVGVCNKQAFEVINAINKHQPDIAISRHMSTVWAAKLGIPSIFAGNEPTEMLYDGLVRFGQTIHDAIFNPAFINNIARHSKLPYTDWWLEQNTYSFLKGCENNE</sequence>
<organism evidence="3 4">
    <name type="scientific">Syntrophobotulus glycolicus (strain DSM 8271 / FlGlyR)</name>
    <dbReference type="NCBI Taxonomy" id="645991"/>
    <lineage>
        <taxon>Bacteria</taxon>
        <taxon>Bacillati</taxon>
        <taxon>Bacillota</taxon>
        <taxon>Clostridia</taxon>
        <taxon>Eubacteriales</taxon>
        <taxon>Desulfitobacteriaceae</taxon>
        <taxon>Syntrophobotulus</taxon>
    </lineage>
</organism>
<reference evidence="3 4" key="1">
    <citation type="journal article" date="2011" name="Stand. Genomic Sci.">
        <title>Complete genome sequence of Syntrophobotulus glycolicus type strain (FlGlyR).</title>
        <authorList>
            <person name="Han C."/>
            <person name="Mwirichia R."/>
            <person name="Chertkov O."/>
            <person name="Held B."/>
            <person name="Lapidus A."/>
            <person name="Nolan M."/>
            <person name="Lucas S."/>
            <person name="Hammon N."/>
            <person name="Deshpande S."/>
            <person name="Cheng J.F."/>
            <person name="Tapia R."/>
            <person name="Goodwin L."/>
            <person name="Pitluck S."/>
            <person name="Huntemann M."/>
            <person name="Liolios K."/>
            <person name="Ivanova N."/>
            <person name="Pagani I."/>
            <person name="Mavromatis K."/>
            <person name="Ovchinikova G."/>
            <person name="Pati A."/>
            <person name="Chen A."/>
            <person name="Palaniappan K."/>
            <person name="Land M."/>
            <person name="Hauser L."/>
            <person name="Brambilla E.M."/>
            <person name="Rohde M."/>
            <person name="Spring S."/>
            <person name="Sikorski J."/>
            <person name="Goker M."/>
            <person name="Woyke T."/>
            <person name="Bristow J."/>
            <person name="Eisen J.A."/>
            <person name="Markowitz V."/>
            <person name="Hugenholtz P."/>
            <person name="Kyrpides N.C."/>
            <person name="Klenk H.P."/>
            <person name="Detter J.C."/>
        </authorList>
    </citation>
    <scope>NUCLEOTIDE SEQUENCE [LARGE SCALE GENOMIC DNA]</scope>
    <source>
        <strain evidence="4">DSM 8271 / FlGlyR</strain>
    </source>
</reference>
<dbReference type="AlphaFoldDB" id="F0T2L6"/>
<feature type="domain" description="Nitrogenase/oxidoreductase component 1" evidence="2">
    <location>
        <begin position="54"/>
        <end position="448"/>
    </location>
</feature>
<dbReference type="PANTHER" id="PTHR42956">
    <property type="entry name" value="NITROGENASE IRON-MOLYBDENUM COFACTOR BIOSYNTHESIS PROTEIN NIFE"/>
    <property type="match status" value="1"/>
</dbReference>
<dbReference type="Gene3D" id="3.40.50.12380">
    <property type="entry name" value="Nitrogenase MoFe cofactor biosynthesis protein NifE, C-terminal"/>
    <property type="match status" value="1"/>
</dbReference>
<dbReference type="RefSeq" id="WP_013624205.1">
    <property type="nucleotide sequence ID" value="NC_015172.1"/>
</dbReference>
<keyword evidence="1" id="KW-0535">Nitrogen fixation</keyword>
<dbReference type="InterPro" id="IPR049939">
    <property type="entry name" value="NifE-like"/>
</dbReference>
<proteinExistence type="predicted"/>
<dbReference type="eggNOG" id="COG2710">
    <property type="taxonomic scope" value="Bacteria"/>
</dbReference>
<dbReference type="Gene3D" id="3.40.50.1980">
    <property type="entry name" value="Nitrogenase molybdenum iron protein domain"/>
    <property type="match status" value="1"/>
</dbReference>
<protein>
    <submittedName>
        <fullName evidence="3">Oxidoreductase/nitrogenase component 1</fullName>
    </submittedName>
</protein>
<evidence type="ECO:0000259" key="2">
    <source>
        <dbReference type="Pfam" id="PF00148"/>
    </source>
</evidence>
<dbReference type="InterPro" id="IPR000318">
    <property type="entry name" value="Nase_comp1_CS"/>
</dbReference>
<keyword evidence="4" id="KW-1185">Reference proteome</keyword>
<gene>
    <name evidence="3" type="ordered locus">Sgly_0993</name>
</gene>
<accession>F0T2L6</accession>
<reference evidence="4" key="2">
    <citation type="submission" date="2011-02" db="EMBL/GenBank/DDBJ databases">
        <title>The complete genome of Syntrophobotulus glycolicus DSM 8271.</title>
        <authorList>
            <person name="Lucas S."/>
            <person name="Copeland A."/>
            <person name="Lapidus A."/>
            <person name="Bruce D."/>
            <person name="Goodwin L."/>
            <person name="Pitluck S."/>
            <person name="Kyrpides N."/>
            <person name="Mavromatis K."/>
            <person name="Pagani I."/>
            <person name="Ivanova N."/>
            <person name="Mikhailova N."/>
            <person name="Chertkov O."/>
            <person name="Held B."/>
            <person name="Detter J.C."/>
            <person name="Tapia R."/>
            <person name="Han C."/>
            <person name="Land M."/>
            <person name="Hauser L."/>
            <person name="Markowitz V."/>
            <person name="Cheng J.-F."/>
            <person name="Hugenholtz P."/>
            <person name="Woyke T."/>
            <person name="Wu D."/>
            <person name="Spring S."/>
            <person name="Schroeder M."/>
            <person name="Brambilla E."/>
            <person name="Klenk H.-P."/>
            <person name="Eisen J.A."/>
        </authorList>
    </citation>
    <scope>NUCLEOTIDE SEQUENCE [LARGE SCALE GENOMIC DNA]</scope>
    <source>
        <strain evidence="4">DSM 8271 / FlGlyR</strain>
    </source>
</reference>
<evidence type="ECO:0000256" key="1">
    <source>
        <dbReference type="ARBA" id="ARBA00023231"/>
    </source>
</evidence>
<dbReference type="PANTHER" id="PTHR42956:SF1">
    <property type="entry name" value="NITROGENASE IRON-MOLYBDENUM COFACTOR BIOSYNTHESIS PROTEIN NIFE"/>
    <property type="match status" value="1"/>
</dbReference>
<dbReference type="SUPFAM" id="SSF53807">
    <property type="entry name" value="Helical backbone' metal receptor"/>
    <property type="match status" value="1"/>
</dbReference>
<dbReference type="EMBL" id="CP002547">
    <property type="protein sequence ID" value="ADY55334.1"/>
    <property type="molecule type" value="Genomic_DNA"/>
</dbReference>